<dbReference type="PANTHER" id="PTHR41164">
    <property type="entry name" value="CURLI PRODUCTION ASSEMBLY/TRANSPORT COMPONENT CSGG"/>
    <property type="match status" value="1"/>
</dbReference>
<dbReference type="Proteomes" id="UP000030345">
    <property type="component" value="Unassembled WGS sequence"/>
</dbReference>
<dbReference type="eggNOG" id="COG1462">
    <property type="taxonomic scope" value="Bacteria"/>
</dbReference>
<dbReference type="PANTHER" id="PTHR41164:SF1">
    <property type="entry name" value="CURLI PRODUCTION ASSEMBLY_TRANSPORT COMPONENT CSGG"/>
    <property type="match status" value="1"/>
</dbReference>
<sequence>MGTALALSTSSLLQNPSAYAAPSPITVAVIKVKDNSNAPWFKPSYEDKLRTILSTELASAGHFTVLERDASTLKELKQEVKNFGIWKDEDQKALTRAKYYISAALSDFAEVSDESSGGGIGFKGFKMGKKKSKREYYVSFDLKVINVKTGAIAYSRSIEGSAKEESESSAISGNVKGISLGQSETKKTKLPVTRAVRAAMVETAEYLDCVLYVKDECIAEYEAKDEKRKQSNDSLDLF</sequence>
<evidence type="ECO:0000256" key="4">
    <source>
        <dbReference type="ARBA" id="ARBA00023139"/>
    </source>
</evidence>
<keyword evidence="1" id="KW-1003">Cell membrane</keyword>
<name>A0A0A2B7V5_PROMR</name>
<protein>
    <recommendedName>
        <fullName evidence="9">Curli production assembly/transport component CsgG</fullName>
    </recommendedName>
</protein>
<dbReference type="EMBL" id="JNAS01000002">
    <property type="protein sequence ID" value="KGG09227.1"/>
    <property type="molecule type" value="Genomic_DNA"/>
</dbReference>
<dbReference type="STRING" id="59926.EV02_1907"/>
<feature type="signal peptide" evidence="6">
    <location>
        <begin position="1"/>
        <end position="20"/>
    </location>
</feature>
<keyword evidence="3" id="KW-0472">Membrane</keyword>
<evidence type="ECO:0000256" key="1">
    <source>
        <dbReference type="ARBA" id="ARBA00022475"/>
    </source>
</evidence>
<dbReference type="InterPro" id="IPR005534">
    <property type="entry name" value="Curli_assmbl/transp-comp_CsgG"/>
</dbReference>
<feature type="chain" id="PRO_5001986135" description="Curli production assembly/transport component CsgG" evidence="6">
    <location>
        <begin position="21"/>
        <end position="238"/>
    </location>
</feature>
<evidence type="ECO:0000256" key="3">
    <source>
        <dbReference type="ARBA" id="ARBA00023136"/>
    </source>
</evidence>
<evidence type="ECO:0000313" key="7">
    <source>
        <dbReference type="EMBL" id="KGG09227.1"/>
    </source>
</evidence>
<keyword evidence="5" id="KW-0449">Lipoprotein</keyword>
<evidence type="ECO:0000313" key="8">
    <source>
        <dbReference type="Proteomes" id="UP000030345"/>
    </source>
</evidence>
<keyword evidence="4" id="KW-0564">Palmitate</keyword>
<accession>A0A0A2B7V5</accession>
<comment type="caution">
    <text evidence="7">The sequence shown here is derived from an EMBL/GenBank/DDBJ whole genome shotgun (WGS) entry which is preliminary data.</text>
</comment>
<dbReference type="Gene3D" id="3.40.50.10610">
    <property type="entry name" value="ABC-type transport auxiliary lipoprotein component"/>
    <property type="match status" value="1"/>
</dbReference>
<gene>
    <name evidence="7" type="ORF">EV02_1907</name>
</gene>
<evidence type="ECO:0008006" key="9">
    <source>
        <dbReference type="Google" id="ProtNLM"/>
    </source>
</evidence>
<proteinExistence type="predicted"/>
<dbReference type="AlphaFoldDB" id="A0A0A2B7V5"/>
<keyword evidence="2 6" id="KW-0732">Signal</keyword>
<dbReference type="GO" id="GO:0030288">
    <property type="term" value="C:outer membrane-bounded periplasmic space"/>
    <property type="evidence" value="ECO:0007669"/>
    <property type="project" value="InterPro"/>
</dbReference>
<evidence type="ECO:0000256" key="5">
    <source>
        <dbReference type="ARBA" id="ARBA00023288"/>
    </source>
</evidence>
<organism evidence="7 8">
    <name type="scientific">Prochlorococcus marinus str. SB</name>
    <dbReference type="NCBI Taxonomy" id="59926"/>
    <lineage>
        <taxon>Bacteria</taxon>
        <taxon>Bacillati</taxon>
        <taxon>Cyanobacteriota</taxon>
        <taxon>Cyanophyceae</taxon>
        <taxon>Synechococcales</taxon>
        <taxon>Prochlorococcaceae</taxon>
        <taxon>Prochlorococcus</taxon>
    </lineage>
</organism>
<reference evidence="8" key="1">
    <citation type="journal article" date="2014" name="Sci. Data">
        <title>Genomes of diverse isolates of the marine cyanobacterium Prochlorococcus.</title>
        <authorList>
            <person name="Biller S."/>
            <person name="Berube P."/>
            <person name="Thompson J."/>
            <person name="Kelly L."/>
            <person name="Roggensack S."/>
            <person name="Awad L."/>
            <person name="Roache-Johnson K."/>
            <person name="Ding H."/>
            <person name="Giovannoni S.J."/>
            <person name="Moore L.R."/>
            <person name="Chisholm S.W."/>
        </authorList>
    </citation>
    <scope>NUCLEOTIDE SEQUENCE [LARGE SCALE GENOMIC DNA]</scope>
    <source>
        <strain evidence="8">SB</strain>
    </source>
</reference>
<dbReference type="RefSeq" id="WP_052043503.1">
    <property type="nucleotide sequence ID" value="NZ_CP138981.1"/>
</dbReference>
<evidence type="ECO:0000256" key="6">
    <source>
        <dbReference type="SAM" id="SignalP"/>
    </source>
</evidence>
<dbReference type="OrthoDB" id="551031at2"/>
<evidence type="ECO:0000256" key="2">
    <source>
        <dbReference type="ARBA" id="ARBA00022729"/>
    </source>
</evidence>
<dbReference type="Pfam" id="PF03783">
    <property type="entry name" value="CsgG"/>
    <property type="match status" value="1"/>
</dbReference>